<sequence>MTETSCALCGRPLGAKTEAHHLVPKTFGGRETVRLHPICHRKIHATLSERELRDRYAALDALRAQPDIALFLRWIANKPPDFHTRTQTSRARRRR</sequence>
<evidence type="ECO:0008006" key="3">
    <source>
        <dbReference type="Google" id="ProtNLM"/>
    </source>
</evidence>
<dbReference type="CDD" id="cd00085">
    <property type="entry name" value="HNHc"/>
    <property type="match status" value="1"/>
</dbReference>
<keyword evidence="2" id="KW-1185">Reference proteome</keyword>
<evidence type="ECO:0000313" key="2">
    <source>
        <dbReference type="Proteomes" id="UP000198418"/>
    </source>
</evidence>
<protein>
    <recommendedName>
        <fullName evidence="3">HNH endonuclease</fullName>
    </recommendedName>
</protein>
<proteinExistence type="predicted"/>
<dbReference type="PANTHER" id="PTHR37827:SF1">
    <property type="entry name" value="HNH DOMAIN-CONTAINING PROTEIN"/>
    <property type="match status" value="1"/>
</dbReference>
<dbReference type="InterPro" id="IPR003615">
    <property type="entry name" value="HNH_nuc"/>
</dbReference>
<dbReference type="OrthoDB" id="7667044at2"/>
<accession>A0A212QMG2</accession>
<evidence type="ECO:0000313" key="1">
    <source>
        <dbReference type="EMBL" id="SNB60534.1"/>
    </source>
</evidence>
<reference evidence="2" key="1">
    <citation type="submission" date="2017-06" db="EMBL/GenBank/DDBJ databases">
        <authorList>
            <person name="Varghese N."/>
            <person name="Submissions S."/>
        </authorList>
    </citation>
    <scope>NUCLEOTIDE SEQUENCE [LARGE SCALE GENOMIC DNA]</scope>
    <source>
        <strain evidence="2">DSM 137</strain>
    </source>
</reference>
<dbReference type="PANTHER" id="PTHR37827">
    <property type="entry name" value="TUDOR DOMAIN-CONTAINING PROTEIN"/>
    <property type="match status" value="1"/>
</dbReference>
<organism evidence="1 2">
    <name type="scientific">Rhodoblastus acidophilus</name>
    <name type="common">Rhodopseudomonas acidophila</name>
    <dbReference type="NCBI Taxonomy" id="1074"/>
    <lineage>
        <taxon>Bacteria</taxon>
        <taxon>Pseudomonadati</taxon>
        <taxon>Pseudomonadota</taxon>
        <taxon>Alphaproteobacteria</taxon>
        <taxon>Hyphomicrobiales</taxon>
        <taxon>Rhodoblastaceae</taxon>
        <taxon>Rhodoblastus</taxon>
    </lineage>
</organism>
<dbReference type="EMBL" id="FYDG01000001">
    <property type="protein sequence ID" value="SNB60534.1"/>
    <property type="molecule type" value="Genomic_DNA"/>
</dbReference>
<dbReference type="AlphaFoldDB" id="A0A212QMG2"/>
<gene>
    <name evidence="1" type="ORF">SAMN06265338_101841</name>
</gene>
<dbReference type="RefSeq" id="WP_088519526.1">
    <property type="nucleotide sequence ID" value="NZ_FYDG01000001.1"/>
</dbReference>
<name>A0A212QMG2_RHOAC</name>
<dbReference type="Proteomes" id="UP000198418">
    <property type="component" value="Unassembled WGS sequence"/>
</dbReference>